<organism evidence="1">
    <name type="scientific">Hellea balneolensis</name>
    <dbReference type="NCBI Taxonomy" id="287478"/>
    <lineage>
        <taxon>Bacteria</taxon>
        <taxon>Pseudomonadati</taxon>
        <taxon>Pseudomonadota</taxon>
        <taxon>Alphaproteobacteria</taxon>
        <taxon>Maricaulales</taxon>
        <taxon>Robiginitomaculaceae</taxon>
        <taxon>Hellea</taxon>
    </lineage>
</organism>
<accession>A0A7C3CBB1</accession>
<sequence length="105" mass="11617">MPKALTQDDIDLLATHVAAGDRIAYYTQLAEWGYRYAALALGVVSNDTFAGRVANEYFQHQSHEEGQFLNDDQIALMSQGLMEADFALREAAGSNSRDYGRGARQ</sequence>
<protein>
    <submittedName>
        <fullName evidence="1">Uncharacterized protein</fullName>
    </submittedName>
</protein>
<evidence type="ECO:0000313" key="1">
    <source>
        <dbReference type="EMBL" id="HFB54385.1"/>
    </source>
</evidence>
<comment type="caution">
    <text evidence="1">The sequence shown here is derived from an EMBL/GenBank/DDBJ whole genome shotgun (WGS) entry which is preliminary data.</text>
</comment>
<dbReference type="Proteomes" id="UP000886042">
    <property type="component" value="Unassembled WGS sequence"/>
</dbReference>
<gene>
    <name evidence="1" type="ORF">ENJ46_00555</name>
</gene>
<reference evidence="1" key="1">
    <citation type="journal article" date="2020" name="mSystems">
        <title>Genome- and Community-Level Interaction Insights into Carbon Utilization and Element Cycling Functions of Hydrothermarchaeota in Hydrothermal Sediment.</title>
        <authorList>
            <person name="Zhou Z."/>
            <person name="Liu Y."/>
            <person name="Xu W."/>
            <person name="Pan J."/>
            <person name="Luo Z.H."/>
            <person name="Li M."/>
        </authorList>
    </citation>
    <scope>NUCLEOTIDE SEQUENCE [LARGE SCALE GENOMIC DNA]</scope>
    <source>
        <strain evidence="1">HyVt-489</strain>
    </source>
</reference>
<dbReference type="EMBL" id="DRMN01000038">
    <property type="protein sequence ID" value="HFB54385.1"/>
    <property type="molecule type" value="Genomic_DNA"/>
</dbReference>
<dbReference type="AlphaFoldDB" id="A0A7C3CBB1"/>
<name>A0A7C3CBB1_9PROT</name>
<proteinExistence type="predicted"/>